<gene>
    <name evidence="2" type="ORF">RM425_07625</name>
</gene>
<dbReference type="InterPro" id="IPR000182">
    <property type="entry name" value="GNAT_dom"/>
</dbReference>
<dbReference type="SUPFAM" id="SSF55729">
    <property type="entry name" value="Acyl-CoA N-acyltransferases (Nat)"/>
    <property type="match status" value="1"/>
</dbReference>
<sequence>MPYEFDDDPARIDVGAAWDFLAHHAYWGRWRSAEEFARQVAGAWRVVGCYDTATGAMVGFARAVSDGVGFAYLADVLVLPEHRGRGLGVRLVEEMVERGPGARFRWMLHTADAHGLYSRFGFALPDAAVLERPHGTGPASTS</sequence>
<dbReference type="PROSITE" id="PS51186">
    <property type="entry name" value="GNAT"/>
    <property type="match status" value="1"/>
</dbReference>
<dbReference type="EMBL" id="JAVREI010000003">
    <property type="protein sequence ID" value="MDT0275770.1"/>
    <property type="molecule type" value="Genomic_DNA"/>
</dbReference>
<organism evidence="2 3">
    <name type="scientific">Blastococcus goldschmidtiae</name>
    <dbReference type="NCBI Taxonomy" id="3075546"/>
    <lineage>
        <taxon>Bacteria</taxon>
        <taxon>Bacillati</taxon>
        <taxon>Actinomycetota</taxon>
        <taxon>Actinomycetes</taxon>
        <taxon>Geodermatophilales</taxon>
        <taxon>Geodermatophilaceae</taxon>
        <taxon>Blastococcus</taxon>
    </lineage>
</organism>
<evidence type="ECO:0000259" key="1">
    <source>
        <dbReference type="PROSITE" id="PS51186"/>
    </source>
</evidence>
<dbReference type="PANTHER" id="PTHR43233">
    <property type="entry name" value="FAMILY N-ACETYLTRANSFERASE, PUTATIVE (AFU_ORTHOLOGUE AFUA_6G03350)-RELATED"/>
    <property type="match status" value="1"/>
</dbReference>
<dbReference type="Proteomes" id="UP001183222">
    <property type="component" value="Unassembled WGS sequence"/>
</dbReference>
<comment type="caution">
    <text evidence="2">The sequence shown here is derived from an EMBL/GenBank/DDBJ whole genome shotgun (WGS) entry which is preliminary data.</text>
</comment>
<keyword evidence="3" id="KW-1185">Reference proteome</keyword>
<dbReference type="RefSeq" id="WP_311344593.1">
    <property type="nucleotide sequence ID" value="NZ_JAVREI010000003.1"/>
</dbReference>
<dbReference type="InterPro" id="IPR016181">
    <property type="entry name" value="Acyl_CoA_acyltransferase"/>
</dbReference>
<proteinExistence type="predicted"/>
<dbReference type="PANTHER" id="PTHR43233:SF1">
    <property type="entry name" value="FAMILY N-ACETYLTRANSFERASE, PUTATIVE (AFU_ORTHOLOGUE AFUA_6G03350)-RELATED"/>
    <property type="match status" value="1"/>
</dbReference>
<evidence type="ECO:0000313" key="3">
    <source>
        <dbReference type="Proteomes" id="UP001183222"/>
    </source>
</evidence>
<evidence type="ECO:0000313" key="2">
    <source>
        <dbReference type="EMBL" id="MDT0275770.1"/>
    </source>
</evidence>
<dbReference type="Pfam" id="PF00583">
    <property type="entry name" value="Acetyltransf_1"/>
    <property type="match status" value="1"/>
</dbReference>
<reference evidence="3" key="1">
    <citation type="submission" date="2023-07" db="EMBL/GenBank/DDBJ databases">
        <title>30 novel species of actinomycetes from the DSMZ collection.</title>
        <authorList>
            <person name="Nouioui I."/>
        </authorList>
    </citation>
    <scope>NUCLEOTIDE SEQUENCE [LARGE SCALE GENOMIC DNA]</scope>
    <source>
        <strain evidence="3">DSM 46792</strain>
    </source>
</reference>
<feature type="domain" description="N-acetyltransferase" evidence="1">
    <location>
        <begin position="1"/>
        <end position="142"/>
    </location>
</feature>
<dbReference type="CDD" id="cd04301">
    <property type="entry name" value="NAT_SF"/>
    <property type="match status" value="1"/>
</dbReference>
<dbReference type="Gene3D" id="3.40.630.30">
    <property type="match status" value="1"/>
</dbReference>
<name>A0ABU2K6E5_9ACTN</name>
<accession>A0ABU2K6E5</accession>
<protein>
    <submittedName>
        <fullName evidence="2">GNAT family N-acetyltransferase</fullName>
    </submittedName>
</protein>
<dbReference type="InterPro" id="IPR053144">
    <property type="entry name" value="Acetyltransferase_Butenolide"/>
</dbReference>